<reference evidence="2 3" key="1">
    <citation type="submission" date="2013-11" db="EMBL/GenBank/DDBJ databases">
        <title>Opisthorchis viverrini - life in the bile duct.</title>
        <authorList>
            <person name="Young N.D."/>
            <person name="Nagarajan N."/>
            <person name="Lin S.J."/>
            <person name="Korhonen P.K."/>
            <person name="Jex A.R."/>
            <person name="Hall R.S."/>
            <person name="Safavi-Hemami H."/>
            <person name="Kaewkong W."/>
            <person name="Bertrand D."/>
            <person name="Gao S."/>
            <person name="Seet Q."/>
            <person name="Wongkham S."/>
            <person name="Teh B.T."/>
            <person name="Wongkham C."/>
            <person name="Intapan P.M."/>
            <person name="Maleewong W."/>
            <person name="Yang X."/>
            <person name="Hu M."/>
            <person name="Wang Z."/>
            <person name="Hofmann A."/>
            <person name="Sternberg P.W."/>
            <person name="Tan P."/>
            <person name="Wang J."/>
            <person name="Gasser R.B."/>
        </authorList>
    </citation>
    <scope>NUCLEOTIDE SEQUENCE [LARGE SCALE GENOMIC DNA]</scope>
</reference>
<dbReference type="GeneID" id="20318666"/>
<dbReference type="EMBL" id="KL596692">
    <property type="protein sequence ID" value="KER28796.1"/>
    <property type="molecule type" value="Genomic_DNA"/>
</dbReference>
<dbReference type="PANTHER" id="PTHR47027">
    <property type="entry name" value="REVERSE TRANSCRIPTASE DOMAIN-CONTAINING PROTEIN"/>
    <property type="match status" value="1"/>
</dbReference>
<evidence type="ECO:0000256" key="1">
    <source>
        <dbReference type="SAM" id="MobiDB-lite"/>
    </source>
</evidence>
<evidence type="ECO:0000313" key="2">
    <source>
        <dbReference type="EMBL" id="KER28796.1"/>
    </source>
</evidence>
<dbReference type="KEGG" id="ovi:T265_04484"/>
<dbReference type="OrthoDB" id="6070753at2759"/>
<gene>
    <name evidence="2" type="ORF">T265_04484</name>
</gene>
<name>A0A074ZNW1_OPIVI</name>
<dbReference type="Proteomes" id="UP000054324">
    <property type="component" value="Unassembled WGS sequence"/>
</dbReference>
<proteinExistence type="predicted"/>
<dbReference type="PANTHER" id="PTHR47027:SF20">
    <property type="entry name" value="REVERSE TRANSCRIPTASE-LIKE PROTEIN WITH RNA-DIRECTED DNA POLYMERASE DOMAIN"/>
    <property type="match status" value="1"/>
</dbReference>
<dbReference type="RefSeq" id="XP_009167497.1">
    <property type="nucleotide sequence ID" value="XM_009169233.1"/>
</dbReference>
<sequence>MHFAPTQCKVTLVDVQSLNTPLTSEGEALEVVERFTHLGSHISSDCSVTDEVNERICKARAAFANLRHLWRQDGLSLNLKERIYQAAVRVVSLYDDDDMTMNGDDDDGDDDDGDDDDDDDDDGDDDADDDDDGDDGI</sequence>
<dbReference type="CTD" id="20318666"/>
<organism evidence="2 3">
    <name type="scientific">Opisthorchis viverrini</name>
    <name type="common">Southeast Asian liver fluke</name>
    <dbReference type="NCBI Taxonomy" id="6198"/>
    <lineage>
        <taxon>Eukaryota</taxon>
        <taxon>Metazoa</taxon>
        <taxon>Spiralia</taxon>
        <taxon>Lophotrochozoa</taxon>
        <taxon>Platyhelminthes</taxon>
        <taxon>Trematoda</taxon>
        <taxon>Digenea</taxon>
        <taxon>Opisthorchiida</taxon>
        <taxon>Opisthorchiata</taxon>
        <taxon>Opisthorchiidae</taxon>
        <taxon>Opisthorchis</taxon>
    </lineage>
</organism>
<feature type="region of interest" description="Disordered" evidence="1">
    <location>
        <begin position="95"/>
        <end position="137"/>
    </location>
</feature>
<keyword evidence="3" id="KW-1185">Reference proteome</keyword>
<dbReference type="AlphaFoldDB" id="A0A074ZNW1"/>
<accession>A0A074ZNW1</accession>
<evidence type="ECO:0000313" key="3">
    <source>
        <dbReference type="Proteomes" id="UP000054324"/>
    </source>
</evidence>
<protein>
    <submittedName>
        <fullName evidence="2">Uncharacterized protein</fullName>
    </submittedName>
</protein>